<name>A0AC35TVY8_9BILA</name>
<organism evidence="1 2">
    <name type="scientific">Rhabditophanes sp. KR3021</name>
    <dbReference type="NCBI Taxonomy" id="114890"/>
    <lineage>
        <taxon>Eukaryota</taxon>
        <taxon>Metazoa</taxon>
        <taxon>Ecdysozoa</taxon>
        <taxon>Nematoda</taxon>
        <taxon>Chromadorea</taxon>
        <taxon>Rhabditida</taxon>
        <taxon>Tylenchina</taxon>
        <taxon>Panagrolaimomorpha</taxon>
        <taxon>Strongyloidoidea</taxon>
        <taxon>Alloionematidae</taxon>
        <taxon>Rhabditophanes</taxon>
    </lineage>
</organism>
<evidence type="ECO:0000313" key="2">
    <source>
        <dbReference type="WBParaSite" id="RSKR_0000490550.1"/>
    </source>
</evidence>
<reference evidence="2" key="1">
    <citation type="submission" date="2016-11" db="UniProtKB">
        <authorList>
            <consortium name="WormBaseParasite"/>
        </authorList>
    </citation>
    <scope>IDENTIFICATION</scope>
    <source>
        <strain evidence="2">KR3021</strain>
    </source>
</reference>
<sequence length="344" mass="39249">MLSISTIFNISIFCLSMISNTLVLSMYSHFKVAGKMEPGIVVIFLQTITDVLFSTTSLLFHSEVIYQNNYVSFCFVYLKDLNLSQTANAVLLFIYVNSLNFNFFTVTLTIWARYLTIASKHQMTVERPLWIFFANIIICSILTAFVVFYGIDQTADPYIISKYYKSNNITSEYITSSSTSISFKSNEWNFIIGLIPVCLYINVKYRKNMKSQFQFMSAKTRTLGNDFFKILVLQLCAPLCLHFAPILLYVAIILLKLNFVSFGSIALQLSSTVPFLNPIFFLLFLTKSRNIMKMRIRRITNFLFCGNSILDHLNSTVVSPSIVPKTFFASSKPNVSTIINKNVV</sequence>
<accession>A0AC35TVY8</accession>
<dbReference type="WBParaSite" id="RSKR_0000490550.1">
    <property type="protein sequence ID" value="RSKR_0000490550.1"/>
    <property type="gene ID" value="RSKR_0000490550"/>
</dbReference>
<proteinExistence type="predicted"/>
<dbReference type="Proteomes" id="UP000095286">
    <property type="component" value="Unplaced"/>
</dbReference>
<protein>
    <submittedName>
        <fullName evidence="2">G_PROTEIN_RECEP_F1_2 domain-containing protein</fullName>
    </submittedName>
</protein>
<evidence type="ECO:0000313" key="1">
    <source>
        <dbReference type="Proteomes" id="UP000095286"/>
    </source>
</evidence>